<feature type="signal peptide" evidence="1">
    <location>
        <begin position="1"/>
        <end position="23"/>
    </location>
</feature>
<dbReference type="AlphaFoldDB" id="A0A9P3TAR1"/>
<reference evidence="2" key="1">
    <citation type="journal article" date="2018" name="Genome Biol.">
        <title>SKESA: strategic k-mer extension for scrupulous assemblies.</title>
        <authorList>
            <person name="Souvorov A."/>
            <person name="Agarwala R."/>
            <person name="Lipman D.J."/>
        </authorList>
    </citation>
    <scope>NUCLEOTIDE SEQUENCE</scope>
    <source>
        <strain evidence="2">CAVp300</strain>
    </source>
</reference>
<protein>
    <submittedName>
        <fullName evidence="2">Type-F conjugative transfer system pilin assembly protein TrbC</fullName>
    </submittedName>
</protein>
<dbReference type="NCBIfam" id="TIGR02742">
    <property type="entry name" value="TrbC_Ftype"/>
    <property type="match status" value="1"/>
</dbReference>
<dbReference type="Pfam" id="PF09673">
    <property type="entry name" value="TrbC_Ftype"/>
    <property type="match status" value="1"/>
</dbReference>
<evidence type="ECO:0000256" key="1">
    <source>
        <dbReference type="SAM" id="SignalP"/>
    </source>
</evidence>
<dbReference type="EMBL" id="DACSUM010000028">
    <property type="protein sequence ID" value="HAT3582977.1"/>
    <property type="molecule type" value="Genomic_DNA"/>
</dbReference>
<evidence type="ECO:0000313" key="2">
    <source>
        <dbReference type="EMBL" id="HAT3582977.1"/>
    </source>
</evidence>
<feature type="chain" id="PRO_5040211751" evidence="1">
    <location>
        <begin position="24"/>
        <end position="206"/>
    </location>
</feature>
<sequence>MNTRRFQALFASGLLLSMSVSFASDQVAVNGRDREWMKQQQNALQEFKNSLAGQTMTLPPAQQDLVEKLQQGIRNDQTAQGGGEQRTPDAIYFVSLGIPREGLLPMLQDAARLKIPATLRGLVDNDFRKTAAMMFELTKEDKNVGVQIDPTLYSDYHITAVPALVVTCPGHYDVIRGSLPLRDALGKIAEQGDCAATARKLLEAAR</sequence>
<dbReference type="InterPro" id="IPR014113">
    <property type="entry name" value="T4SS_TrbC_subgr"/>
</dbReference>
<dbReference type="InterPro" id="IPR019106">
    <property type="entry name" value="T4SS_TrbC"/>
</dbReference>
<keyword evidence="1" id="KW-0732">Signal</keyword>
<name>A0A9P3TAR1_KLUIN</name>
<gene>
    <name evidence="2" type="primary">trbC</name>
    <name evidence="2" type="ORF">I8531_003304</name>
</gene>
<comment type="caution">
    <text evidence="2">The sequence shown here is derived from an EMBL/GenBank/DDBJ whole genome shotgun (WGS) entry which is preliminary data.</text>
</comment>
<reference evidence="2" key="2">
    <citation type="submission" date="2020-10" db="EMBL/GenBank/DDBJ databases">
        <authorList>
            <consortium name="NCBI Pathogen Detection Project"/>
        </authorList>
    </citation>
    <scope>NUCLEOTIDE SEQUENCE</scope>
    <source>
        <strain evidence="2">CAVp300</strain>
    </source>
</reference>
<dbReference type="Proteomes" id="UP000867740">
    <property type="component" value="Unassembled WGS sequence"/>
</dbReference>
<dbReference type="RefSeq" id="WP_047368797.1">
    <property type="nucleotide sequence ID" value="NZ_CABMNU010000003.1"/>
</dbReference>
<accession>A0A9P3TAR1</accession>
<evidence type="ECO:0000313" key="3">
    <source>
        <dbReference type="Proteomes" id="UP000867740"/>
    </source>
</evidence>
<organism evidence="2 3">
    <name type="scientific">Kluyvera intermedia</name>
    <name type="common">Enterobacter intermedius</name>
    <dbReference type="NCBI Taxonomy" id="61648"/>
    <lineage>
        <taxon>Bacteria</taxon>
        <taxon>Pseudomonadati</taxon>
        <taxon>Pseudomonadota</taxon>
        <taxon>Gammaproteobacteria</taxon>
        <taxon>Enterobacterales</taxon>
        <taxon>Enterobacteriaceae</taxon>
        <taxon>Kluyvera</taxon>
    </lineage>
</organism>
<proteinExistence type="predicted"/>